<sequence>YRSLLKKMCMPVVRGPERKHNFPSFEEKSGSSFLKFNPLTPPEGPNFPLFPHRDDVPLLDPCSGLMSPGADADLQPNIGRAIENLVDYSDVKPHQRIPIAGKRDRTDHRRQMILLEEIRPNRRWNSRALSRASVKTHLKDCRMPVDVASALLHQNSTFAFYMNPSLKASESSDPSANWREGKAWEYVYKSSTQKAYEEVPWDNILRPKVQPPESTVEVMADPVSQCFTEKRYNLTPEMSQVVGLFWDRCQTRHFTSPQRPINL</sequence>
<evidence type="ECO:0000313" key="1">
    <source>
        <dbReference type="EMBL" id="NXU48897.1"/>
    </source>
</evidence>
<name>A0A7L3L4E8_9CHAR</name>
<dbReference type="PANTHER" id="PTHR34759">
    <property type="entry name" value="SPERMATOGENESIS-ASSOCIATED PROTEIN 48"/>
    <property type="match status" value="1"/>
</dbReference>
<reference evidence="1 2" key="1">
    <citation type="submission" date="2019-09" db="EMBL/GenBank/DDBJ databases">
        <title>Bird 10,000 Genomes (B10K) Project - Family phase.</title>
        <authorList>
            <person name="Zhang G."/>
        </authorList>
    </citation>
    <scope>NUCLEOTIDE SEQUENCE [LARGE SCALE GENOMIC DNA]</scope>
    <source>
        <strain evidence="1">B10K-DU-029-46</strain>
    </source>
</reference>
<dbReference type="PANTHER" id="PTHR34759:SF1">
    <property type="entry name" value="SPERMATOGENESIS-ASSOCIATED PROTEIN 48"/>
    <property type="match status" value="1"/>
</dbReference>
<gene>
    <name evidence="1" type="primary">Spata48</name>
    <name evidence="1" type="ORF">TURVEL_R06571</name>
</gene>
<organism evidence="1 2">
    <name type="scientific">Turnix velox</name>
    <name type="common">Little buttonquail</name>
    <dbReference type="NCBI Taxonomy" id="2529409"/>
    <lineage>
        <taxon>Eukaryota</taxon>
        <taxon>Metazoa</taxon>
        <taxon>Chordata</taxon>
        <taxon>Craniata</taxon>
        <taxon>Vertebrata</taxon>
        <taxon>Euteleostomi</taxon>
        <taxon>Archelosauria</taxon>
        <taxon>Archosauria</taxon>
        <taxon>Dinosauria</taxon>
        <taxon>Saurischia</taxon>
        <taxon>Theropoda</taxon>
        <taxon>Coelurosauria</taxon>
        <taxon>Aves</taxon>
        <taxon>Neognathae</taxon>
        <taxon>Neoaves</taxon>
        <taxon>Charadriiformes</taxon>
        <taxon>Turnicidae</taxon>
        <taxon>Turnix</taxon>
    </lineage>
</organism>
<dbReference type="EMBL" id="VZTY01005251">
    <property type="protein sequence ID" value="NXU48897.1"/>
    <property type="molecule type" value="Genomic_DNA"/>
</dbReference>
<feature type="non-terminal residue" evidence="1">
    <location>
        <position position="263"/>
    </location>
</feature>
<dbReference type="AlphaFoldDB" id="A0A7L3L4E8"/>
<dbReference type="Proteomes" id="UP000582182">
    <property type="component" value="Unassembled WGS sequence"/>
</dbReference>
<comment type="caution">
    <text evidence="1">The sequence shown here is derived from an EMBL/GenBank/DDBJ whole genome shotgun (WGS) entry which is preliminary data.</text>
</comment>
<keyword evidence="2" id="KW-1185">Reference proteome</keyword>
<evidence type="ECO:0000313" key="2">
    <source>
        <dbReference type="Proteomes" id="UP000582182"/>
    </source>
</evidence>
<accession>A0A7L3L4E8</accession>
<feature type="non-terminal residue" evidence="1">
    <location>
        <position position="1"/>
    </location>
</feature>
<dbReference type="OrthoDB" id="5983862at2759"/>
<proteinExistence type="predicted"/>
<dbReference type="InterPro" id="IPR027867">
    <property type="entry name" value="SPATA48"/>
</dbReference>
<protein>
    <submittedName>
        <fullName evidence="1">SPT48 protein</fullName>
    </submittedName>
</protein>